<evidence type="ECO:0000256" key="4">
    <source>
        <dbReference type="ARBA" id="ARBA00022692"/>
    </source>
</evidence>
<gene>
    <name evidence="10" type="ORF">EDB95_0420</name>
</gene>
<feature type="transmembrane region" description="Helical" evidence="7">
    <location>
        <begin position="376"/>
        <end position="395"/>
    </location>
</feature>
<dbReference type="Pfam" id="PF12704">
    <property type="entry name" value="MacB_PCD"/>
    <property type="match status" value="1"/>
</dbReference>
<keyword evidence="5 7" id="KW-1133">Transmembrane helix</keyword>
<evidence type="ECO:0000259" key="8">
    <source>
        <dbReference type="Pfam" id="PF02687"/>
    </source>
</evidence>
<keyword evidence="6 7" id="KW-0472">Membrane</keyword>
<comment type="similarity">
    <text evidence="2">Belongs to the ABC-4 integral membrane protein family. LolC/E subfamily.</text>
</comment>
<protein>
    <submittedName>
        <fullName evidence="10">Lipoprotein-releasing system permease protein</fullName>
    </submittedName>
</protein>
<accession>A0A4R8DQL1</accession>
<comment type="caution">
    <text evidence="10">The sequence shown here is derived from an EMBL/GenBank/DDBJ whole genome shotgun (WGS) entry which is preliminary data.</text>
</comment>
<evidence type="ECO:0000256" key="1">
    <source>
        <dbReference type="ARBA" id="ARBA00004651"/>
    </source>
</evidence>
<reference evidence="10 11" key="1">
    <citation type="submission" date="2019-03" db="EMBL/GenBank/DDBJ databases">
        <title>Genomic Encyclopedia of Type Strains, Phase IV (KMG-IV): sequencing the most valuable type-strain genomes for metagenomic binning, comparative biology and taxonomic classification.</title>
        <authorList>
            <person name="Goeker M."/>
        </authorList>
    </citation>
    <scope>NUCLEOTIDE SEQUENCE [LARGE SCALE GENOMIC DNA]</scope>
    <source>
        <strain evidence="10 11">DSM 100059</strain>
    </source>
</reference>
<comment type="subcellular location">
    <subcellularLocation>
        <location evidence="1">Cell membrane</location>
        <topology evidence="1">Multi-pass membrane protein</topology>
    </subcellularLocation>
</comment>
<evidence type="ECO:0000313" key="10">
    <source>
        <dbReference type="EMBL" id="TDW99410.1"/>
    </source>
</evidence>
<evidence type="ECO:0000256" key="6">
    <source>
        <dbReference type="ARBA" id="ARBA00023136"/>
    </source>
</evidence>
<feature type="domain" description="ABC3 transporter permease C-terminal" evidence="8">
    <location>
        <begin position="278"/>
        <end position="401"/>
    </location>
</feature>
<dbReference type="PANTHER" id="PTHR30489">
    <property type="entry name" value="LIPOPROTEIN-RELEASING SYSTEM TRANSMEMBRANE PROTEIN LOLE"/>
    <property type="match status" value="1"/>
</dbReference>
<evidence type="ECO:0000256" key="7">
    <source>
        <dbReference type="SAM" id="Phobius"/>
    </source>
</evidence>
<dbReference type="Proteomes" id="UP000294498">
    <property type="component" value="Unassembled WGS sequence"/>
</dbReference>
<dbReference type="AlphaFoldDB" id="A0A4R8DQL1"/>
<proteinExistence type="inferred from homology"/>
<organism evidence="10 11">
    <name type="scientific">Dinghuibacter silviterrae</name>
    <dbReference type="NCBI Taxonomy" id="1539049"/>
    <lineage>
        <taxon>Bacteria</taxon>
        <taxon>Pseudomonadati</taxon>
        <taxon>Bacteroidota</taxon>
        <taxon>Chitinophagia</taxon>
        <taxon>Chitinophagales</taxon>
        <taxon>Chitinophagaceae</taxon>
        <taxon>Dinghuibacter</taxon>
    </lineage>
</organism>
<feature type="domain" description="MacB-like periplasmic core" evidence="9">
    <location>
        <begin position="24"/>
        <end position="246"/>
    </location>
</feature>
<dbReference type="PANTHER" id="PTHR30489:SF0">
    <property type="entry name" value="LIPOPROTEIN-RELEASING SYSTEM TRANSMEMBRANE PROTEIN LOLE"/>
    <property type="match status" value="1"/>
</dbReference>
<keyword evidence="11" id="KW-1185">Reference proteome</keyword>
<feature type="transmembrane region" description="Helical" evidence="7">
    <location>
        <begin position="274"/>
        <end position="300"/>
    </location>
</feature>
<feature type="transmembrane region" description="Helical" evidence="7">
    <location>
        <begin position="328"/>
        <end position="350"/>
    </location>
</feature>
<evidence type="ECO:0000256" key="2">
    <source>
        <dbReference type="ARBA" id="ARBA00005236"/>
    </source>
</evidence>
<keyword evidence="10" id="KW-0449">Lipoprotein</keyword>
<keyword evidence="3" id="KW-1003">Cell membrane</keyword>
<sequence>MYLLFSWRYFKAKKSTNAINVIAWISTLAIAVGAAALVLILSVFNGFEHLVKTLYSSFYTDLKVIPATGKVLVLTPEMLQRIRGTAGVATFSCVAEEKAILQNADYQSTQVFLKGVDDTYSDITGIKDHLIRGHFDLGNVDTPFLVMGSGVEAALGVLSDRTVYPVTAYLPRRGAEAGPDPLQAISEGNITPVGTFAIQQDFDDKYVITNIGTVKSLLGFGPDEYSALELKTSQPENLPGVQQRLQTLLGKEAVVQTRYEQNQGLYRVMSIEKWFIFAVLILILSVAAFNMVGALTMLVLEKQKDIQVLKALGAQDSFIRKIFLGEGMVLAGLGTMLGVGCALILCWAQVRYKLIPLQGGSFVIDYYPVKVLPSDIAIVVGSIFIVASLASWYPARKASHEKVDLRS</sequence>
<evidence type="ECO:0000259" key="9">
    <source>
        <dbReference type="Pfam" id="PF12704"/>
    </source>
</evidence>
<dbReference type="EMBL" id="SODV01000001">
    <property type="protein sequence ID" value="TDW99410.1"/>
    <property type="molecule type" value="Genomic_DNA"/>
</dbReference>
<dbReference type="RefSeq" id="WP_133990085.1">
    <property type="nucleotide sequence ID" value="NZ_SODV01000001.1"/>
</dbReference>
<dbReference type="Pfam" id="PF02687">
    <property type="entry name" value="FtsX"/>
    <property type="match status" value="1"/>
</dbReference>
<dbReference type="OrthoDB" id="1522724at2"/>
<feature type="transmembrane region" description="Helical" evidence="7">
    <location>
        <begin position="21"/>
        <end position="44"/>
    </location>
</feature>
<evidence type="ECO:0000256" key="5">
    <source>
        <dbReference type="ARBA" id="ARBA00022989"/>
    </source>
</evidence>
<evidence type="ECO:0000256" key="3">
    <source>
        <dbReference type="ARBA" id="ARBA00022475"/>
    </source>
</evidence>
<dbReference type="InterPro" id="IPR003838">
    <property type="entry name" value="ABC3_permease_C"/>
</dbReference>
<dbReference type="InterPro" id="IPR051447">
    <property type="entry name" value="Lipoprotein-release_system"/>
</dbReference>
<name>A0A4R8DQL1_9BACT</name>
<dbReference type="GO" id="GO:0098797">
    <property type="term" value="C:plasma membrane protein complex"/>
    <property type="evidence" value="ECO:0007669"/>
    <property type="project" value="TreeGrafter"/>
</dbReference>
<evidence type="ECO:0000313" key="11">
    <source>
        <dbReference type="Proteomes" id="UP000294498"/>
    </source>
</evidence>
<dbReference type="InterPro" id="IPR025857">
    <property type="entry name" value="MacB_PCD"/>
</dbReference>
<keyword evidence="4 7" id="KW-0812">Transmembrane</keyword>
<dbReference type="GO" id="GO:0044874">
    <property type="term" value="P:lipoprotein localization to outer membrane"/>
    <property type="evidence" value="ECO:0007669"/>
    <property type="project" value="TreeGrafter"/>
</dbReference>